<evidence type="ECO:0000259" key="2">
    <source>
        <dbReference type="Pfam" id="PF25967"/>
    </source>
</evidence>
<keyword evidence="4" id="KW-1185">Reference proteome</keyword>
<reference evidence="3" key="2">
    <citation type="submission" date="2023-02" db="EMBL/GenBank/DDBJ databases">
        <title>'Rhodoalgimonas zhirmunskyi' gen. nov., isolated from a red alga.</title>
        <authorList>
            <person name="Nedashkovskaya O.I."/>
            <person name="Otstavnykh N.Y."/>
            <person name="Bystritskaya E.P."/>
            <person name="Balabanova L.A."/>
            <person name="Isaeva M.P."/>
        </authorList>
    </citation>
    <scope>NUCLEOTIDE SEQUENCE</scope>
    <source>
        <strain evidence="3">KCTC 52189</strain>
    </source>
</reference>
<feature type="domain" description="Multidrug resistance protein MdtA-like C-terminal permuted SH3" evidence="2">
    <location>
        <begin position="344"/>
        <end position="396"/>
    </location>
</feature>
<gene>
    <name evidence="3" type="ORF">NO357_10635</name>
</gene>
<dbReference type="Pfam" id="PF25967">
    <property type="entry name" value="RND-MFP_C"/>
    <property type="match status" value="1"/>
</dbReference>
<dbReference type="Gene3D" id="2.40.420.20">
    <property type="match status" value="1"/>
</dbReference>
<dbReference type="Gene3D" id="2.40.30.170">
    <property type="match status" value="1"/>
</dbReference>
<dbReference type="GO" id="GO:1990281">
    <property type="term" value="C:efflux pump complex"/>
    <property type="evidence" value="ECO:0007669"/>
    <property type="project" value="TreeGrafter"/>
</dbReference>
<reference evidence="3" key="1">
    <citation type="submission" date="2022-07" db="EMBL/GenBank/DDBJ databases">
        <authorList>
            <person name="Otstavnykh N."/>
            <person name="Isaeva M."/>
            <person name="Bystritskaya E."/>
        </authorList>
    </citation>
    <scope>NUCLEOTIDE SEQUENCE</scope>
    <source>
        <strain evidence="3">KCTC 52189</strain>
    </source>
</reference>
<protein>
    <submittedName>
        <fullName evidence="3">HlyD family efflux transporter periplasmic adaptor subunit</fullName>
    </submittedName>
</protein>
<feature type="region of interest" description="Disordered" evidence="1">
    <location>
        <begin position="422"/>
        <end position="449"/>
    </location>
</feature>
<dbReference type="Gene3D" id="1.10.287.470">
    <property type="entry name" value="Helix hairpin bin"/>
    <property type="match status" value="1"/>
</dbReference>
<proteinExistence type="predicted"/>
<dbReference type="InterPro" id="IPR058627">
    <property type="entry name" value="MdtA-like_C"/>
</dbReference>
<dbReference type="GO" id="GO:0015562">
    <property type="term" value="F:efflux transmembrane transporter activity"/>
    <property type="evidence" value="ECO:0007669"/>
    <property type="project" value="TreeGrafter"/>
</dbReference>
<organism evidence="3 4">
    <name type="scientific">Marimonas arenosa</name>
    <dbReference type="NCBI Taxonomy" id="1795305"/>
    <lineage>
        <taxon>Bacteria</taxon>
        <taxon>Pseudomonadati</taxon>
        <taxon>Pseudomonadota</taxon>
        <taxon>Alphaproteobacteria</taxon>
        <taxon>Rhodobacterales</taxon>
        <taxon>Paracoccaceae</taxon>
        <taxon>Marimonas</taxon>
    </lineage>
</organism>
<name>A0AAE4B4Q4_9RHOB</name>
<evidence type="ECO:0000256" key="1">
    <source>
        <dbReference type="SAM" id="MobiDB-lite"/>
    </source>
</evidence>
<dbReference type="EMBL" id="JANHAX010000003">
    <property type="protein sequence ID" value="MDQ2090352.1"/>
    <property type="molecule type" value="Genomic_DNA"/>
</dbReference>
<dbReference type="Proteomes" id="UP001226762">
    <property type="component" value="Unassembled WGS sequence"/>
</dbReference>
<dbReference type="Gene3D" id="2.40.50.100">
    <property type="match status" value="1"/>
</dbReference>
<evidence type="ECO:0000313" key="4">
    <source>
        <dbReference type="Proteomes" id="UP001226762"/>
    </source>
</evidence>
<dbReference type="SUPFAM" id="SSF111369">
    <property type="entry name" value="HlyD-like secretion proteins"/>
    <property type="match status" value="1"/>
</dbReference>
<accession>A0AAE4B4Q4</accession>
<comment type="caution">
    <text evidence="3">The sequence shown here is derived from an EMBL/GenBank/DDBJ whole genome shotgun (WGS) entry which is preliminary data.</text>
</comment>
<evidence type="ECO:0000313" key="3">
    <source>
        <dbReference type="EMBL" id="MDQ2090352.1"/>
    </source>
</evidence>
<dbReference type="AlphaFoldDB" id="A0AAE4B4Q4"/>
<sequence length="449" mass="46315">MANAITFISRVLAVAVPIGLGALSVAYSENLKQSPAAVEKKRPPTAVRVVTMAPVEVLPRVSGYGTVTPAREWRAVARVDGEVTETAPGLANGAVLSAGTVLLRIDDTDLRLSLAQVDTQLSALDVKDQTLSASLEIAKSDLALSRAELDRQETLADQGVATQTRLDTARRVELAARAKVVELENQFALNAAERKVLAAQRATVARALDFTEIAAPYDIRIAEVSAEQGQVVSRGQTLVAAEGIDAAEVAAQFSLGRLGPLVRSLGEGANVTALKARVRLTAPGHSVVWNATVDRVGEALDPRTQSTSIVVRIDNPYAQAEAGKRPPLRRNTFVEVILMAPKRQALVAPLDAVRGGKALVVSAEGTLERRAVTLGLTLGDVVLVTDGLTEGDALVVTDPAIAVPGMAVKAVEDKQLAGQIAAAASGAAGQPGGGSGGGGGGGGQGKDAD</sequence>
<dbReference type="RefSeq" id="WP_306735639.1">
    <property type="nucleotide sequence ID" value="NZ_JANHAX010000003.1"/>
</dbReference>
<feature type="compositionally biased region" description="Gly residues" evidence="1">
    <location>
        <begin position="429"/>
        <end position="449"/>
    </location>
</feature>
<dbReference type="PANTHER" id="PTHR30469">
    <property type="entry name" value="MULTIDRUG RESISTANCE PROTEIN MDTA"/>
    <property type="match status" value="1"/>
</dbReference>